<feature type="domain" description="PE" evidence="1">
    <location>
        <begin position="6"/>
        <end position="92"/>
    </location>
</feature>
<accession>A0A0I9UM97</accession>
<dbReference type="OrthoDB" id="4764762at2"/>
<proteinExistence type="predicted"/>
<protein>
    <recommendedName>
        <fullName evidence="1">PE domain-containing protein</fullName>
    </recommendedName>
</protein>
<name>A0A0I9UM97_9MYCO</name>
<gene>
    <name evidence="2" type="ORF">ABH38_07265</name>
</gene>
<dbReference type="Gene3D" id="1.10.287.850">
    <property type="entry name" value="HP0062-like domain"/>
    <property type="match status" value="1"/>
</dbReference>
<dbReference type="EMBL" id="LDPR01000004">
    <property type="protein sequence ID" value="KLO37752.1"/>
    <property type="molecule type" value="Genomic_DNA"/>
</dbReference>
<dbReference type="PATRIC" id="fig|29311.18.peg.4411"/>
<organism evidence="2 3">
    <name type="scientific">Mycobacterium haemophilum</name>
    <dbReference type="NCBI Taxonomy" id="29311"/>
    <lineage>
        <taxon>Bacteria</taxon>
        <taxon>Bacillati</taxon>
        <taxon>Actinomycetota</taxon>
        <taxon>Actinomycetes</taxon>
        <taxon>Mycobacteriales</taxon>
        <taxon>Mycobacteriaceae</taxon>
        <taxon>Mycobacterium</taxon>
    </lineage>
</organism>
<dbReference type="RefSeq" id="WP_047314958.1">
    <property type="nucleotide sequence ID" value="NZ_LDPQ01000009.1"/>
</dbReference>
<evidence type="ECO:0000313" key="2">
    <source>
        <dbReference type="EMBL" id="KLO37752.1"/>
    </source>
</evidence>
<dbReference type="InterPro" id="IPR038332">
    <property type="entry name" value="PPE_sf"/>
</dbReference>
<comment type="caution">
    <text evidence="2">The sequence shown here is derived from an EMBL/GenBank/DDBJ whole genome shotgun (WGS) entry which is preliminary data.</text>
</comment>
<keyword evidence="3" id="KW-1185">Reference proteome</keyword>
<evidence type="ECO:0000313" key="3">
    <source>
        <dbReference type="Proteomes" id="UP000036334"/>
    </source>
</evidence>
<dbReference type="Proteomes" id="UP000036334">
    <property type="component" value="Unassembled WGS sequence"/>
</dbReference>
<dbReference type="Pfam" id="PF00934">
    <property type="entry name" value="PE"/>
    <property type="match status" value="1"/>
</dbReference>
<sequence length="101" mass="10950">MSFVFARLDELEAAAGQLQTISLSSAASNAAAYPVTTAVRPPARDETSALIARFFSNQAKQYHEYAAQAADSHQKLIESLRTGSFAYRDADSDIANEFGIF</sequence>
<reference evidence="2 3" key="1">
    <citation type="submission" date="2015-05" db="EMBL/GenBank/DDBJ databases">
        <title>Genome sequence of Mycobacterium haemophilum.</title>
        <authorList>
            <person name="Greninger A.L."/>
            <person name="Cunningham G."/>
            <person name="Miller S."/>
        </authorList>
    </citation>
    <scope>NUCLEOTIDE SEQUENCE [LARGE SCALE GENOMIC DNA]</scope>
    <source>
        <strain evidence="3">UC1</strain>
    </source>
</reference>
<dbReference type="AlphaFoldDB" id="A0A0I9UM97"/>
<dbReference type="SUPFAM" id="SSF140459">
    <property type="entry name" value="PE/PPE dimer-like"/>
    <property type="match status" value="1"/>
</dbReference>
<dbReference type="InterPro" id="IPR000084">
    <property type="entry name" value="PE-PGRS_N"/>
</dbReference>
<evidence type="ECO:0000259" key="1">
    <source>
        <dbReference type="Pfam" id="PF00934"/>
    </source>
</evidence>